<feature type="transmembrane region" description="Helical" evidence="7">
    <location>
        <begin position="247"/>
        <end position="266"/>
    </location>
</feature>
<feature type="transmembrane region" description="Helical" evidence="7">
    <location>
        <begin position="358"/>
        <end position="376"/>
    </location>
</feature>
<feature type="transmembrane region" description="Helical" evidence="7">
    <location>
        <begin position="383"/>
        <end position="402"/>
    </location>
</feature>
<dbReference type="PANTHER" id="PTHR23501">
    <property type="entry name" value="MAJOR FACILITATOR SUPERFAMILY"/>
    <property type="match status" value="1"/>
</dbReference>
<proteinExistence type="predicted"/>
<dbReference type="Pfam" id="PF07690">
    <property type="entry name" value="MFS_1"/>
    <property type="match status" value="1"/>
</dbReference>
<keyword evidence="4 7" id="KW-1133">Transmembrane helix</keyword>
<evidence type="ECO:0000256" key="1">
    <source>
        <dbReference type="ARBA" id="ARBA00004141"/>
    </source>
</evidence>
<dbReference type="InterPro" id="IPR011701">
    <property type="entry name" value="MFS"/>
</dbReference>
<feature type="transmembrane region" description="Helical" evidence="7">
    <location>
        <begin position="51"/>
        <end position="77"/>
    </location>
</feature>
<evidence type="ECO:0000313" key="10">
    <source>
        <dbReference type="Proteomes" id="UP001408356"/>
    </source>
</evidence>
<feature type="transmembrane region" description="Helical" evidence="7">
    <location>
        <begin position="176"/>
        <end position="195"/>
    </location>
</feature>
<feature type="domain" description="Major facilitator superfamily (MFS) profile" evidence="8">
    <location>
        <begin position="54"/>
        <end position="542"/>
    </location>
</feature>
<reference evidence="9 10" key="1">
    <citation type="journal article" date="2024" name="J. Plant Pathol.">
        <title>Sequence and assembly of the genome of Seiridium unicorne, isolate CBS 538.82, causal agent of cypress canker disease.</title>
        <authorList>
            <person name="Scali E."/>
            <person name="Rocca G.D."/>
            <person name="Danti R."/>
            <person name="Garbelotto M."/>
            <person name="Barberini S."/>
            <person name="Baroncelli R."/>
            <person name="Emiliani G."/>
        </authorList>
    </citation>
    <scope>NUCLEOTIDE SEQUENCE [LARGE SCALE GENOMIC DNA]</scope>
    <source>
        <strain evidence="9 10">BM-138-508</strain>
    </source>
</reference>
<keyword evidence="5 7" id="KW-0472">Membrane</keyword>
<feature type="transmembrane region" description="Helical" evidence="7">
    <location>
        <begin position="511"/>
        <end position="536"/>
    </location>
</feature>
<sequence length="552" mass="58058">MAATEEKTPSQEDTDRSEAVQELGKHHSNDVVAEKQTATGGASDLPHGFRLVSIVVAITFSIFLMSLDQTIVATAIPKITDEFGGLDKVSWYGSVYFMTFGGFQSAWGKFYRYYPLKWTFVATMCVFEVGSLICGVAPNPVALIVGRAIAGVGGAGITTGGFTIIAFSASDKKRPMLTGIVGAVYGIGSVCGPILGGALTEGATWRWCFYINLPIGIVAAIGVALFFKAPSAAQPMPAPLKEKLLQLDLPGVVLAMAAIVCFILGIETGGQTKPWNNSEVIGLLVGFIVILAALIGWEAYQGEYAMIVPRLFMKRVIGVGAIFQFCYAGAYFLLLYYLPIYFQSIDGSSPIESGVRNLPMVLAVSVAGIIGGTVVSKTGITTPFMIAGAAVTTVGCGLLYTIDIGTSSGKWIGYQILTGFASAFPFQITMNIAQANSEPQDMSSATAIIFFFQTLGGAFSVAAAQSAFVNTIVKDLTGNSLGIDPAKVIATGATQIRESFPSNQLDAILRAYMAGIKAAFIISIALAGASFAASLFSSYKRLHGGKQADVSA</sequence>
<dbReference type="CDD" id="cd17502">
    <property type="entry name" value="MFS_Azr1_MDR_like"/>
    <property type="match status" value="1"/>
</dbReference>
<accession>A0ABR2VEJ9</accession>
<dbReference type="Gene3D" id="1.20.1250.20">
    <property type="entry name" value="MFS general substrate transporter like domains"/>
    <property type="match status" value="1"/>
</dbReference>
<keyword evidence="10" id="KW-1185">Reference proteome</keyword>
<comment type="subcellular location">
    <subcellularLocation>
        <location evidence="1">Membrane</location>
        <topology evidence="1">Multi-pass membrane protein</topology>
    </subcellularLocation>
</comment>
<keyword evidence="3 7" id="KW-0812">Transmembrane</keyword>
<evidence type="ECO:0000256" key="6">
    <source>
        <dbReference type="SAM" id="MobiDB-lite"/>
    </source>
</evidence>
<dbReference type="PANTHER" id="PTHR23501:SF177">
    <property type="entry name" value="MAJOR FACILITATOR SUPERFAMILY (MFS) PROFILE DOMAIN-CONTAINING PROTEIN-RELATED"/>
    <property type="match status" value="1"/>
</dbReference>
<evidence type="ECO:0000259" key="8">
    <source>
        <dbReference type="PROSITE" id="PS50850"/>
    </source>
</evidence>
<organism evidence="9 10">
    <name type="scientific">Seiridium unicorne</name>
    <dbReference type="NCBI Taxonomy" id="138068"/>
    <lineage>
        <taxon>Eukaryota</taxon>
        <taxon>Fungi</taxon>
        <taxon>Dikarya</taxon>
        <taxon>Ascomycota</taxon>
        <taxon>Pezizomycotina</taxon>
        <taxon>Sordariomycetes</taxon>
        <taxon>Xylariomycetidae</taxon>
        <taxon>Amphisphaeriales</taxon>
        <taxon>Sporocadaceae</taxon>
        <taxon>Seiridium</taxon>
    </lineage>
</organism>
<keyword evidence="2" id="KW-0813">Transport</keyword>
<dbReference type="EMBL" id="JARVKF010000020">
    <property type="protein sequence ID" value="KAK9425337.1"/>
    <property type="molecule type" value="Genomic_DNA"/>
</dbReference>
<evidence type="ECO:0000256" key="4">
    <source>
        <dbReference type="ARBA" id="ARBA00022989"/>
    </source>
</evidence>
<evidence type="ECO:0000256" key="7">
    <source>
        <dbReference type="SAM" id="Phobius"/>
    </source>
</evidence>
<feature type="transmembrane region" description="Helical" evidence="7">
    <location>
        <begin position="317"/>
        <end position="338"/>
    </location>
</feature>
<protein>
    <submittedName>
        <fullName evidence="9">MFS-type transporter grgE</fullName>
    </submittedName>
</protein>
<evidence type="ECO:0000313" key="9">
    <source>
        <dbReference type="EMBL" id="KAK9425337.1"/>
    </source>
</evidence>
<dbReference type="InterPro" id="IPR020846">
    <property type="entry name" value="MFS_dom"/>
</dbReference>
<evidence type="ECO:0000256" key="2">
    <source>
        <dbReference type="ARBA" id="ARBA00022448"/>
    </source>
</evidence>
<feature type="transmembrane region" description="Helical" evidence="7">
    <location>
        <begin position="207"/>
        <end position="227"/>
    </location>
</feature>
<feature type="transmembrane region" description="Helical" evidence="7">
    <location>
        <begin position="278"/>
        <end position="297"/>
    </location>
</feature>
<evidence type="ECO:0000256" key="5">
    <source>
        <dbReference type="ARBA" id="ARBA00023136"/>
    </source>
</evidence>
<feature type="transmembrane region" description="Helical" evidence="7">
    <location>
        <begin position="89"/>
        <end position="107"/>
    </location>
</feature>
<feature type="region of interest" description="Disordered" evidence="6">
    <location>
        <begin position="1"/>
        <end position="23"/>
    </location>
</feature>
<gene>
    <name evidence="9" type="ORF">SUNI508_13138</name>
</gene>
<dbReference type="SUPFAM" id="SSF103473">
    <property type="entry name" value="MFS general substrate transporter"/>
    <property type="match status" value="1"/>
</dbReference>
<feature type="transmembrane region" description="Helical" evidence="7">
    <location>
        <begin position="445"/>
        <end position="468"/>
    </location>
</feature>
<name>A0ABR2VEJ9_9PEZI</name>
<comment type="caution">
    <text evidence="9">The sequence shown here is derived from an EMBL/GenBank/DDBJ whole genome shotgun (WGS) entry which is preliminary data.</text>
</comment>
<feature type="transmembrane region" description="Helical" evidence="7">
    <location>
        <begin position="119"/>
        <end position="138"/>
    </location>
</feature>
<evidence type="ECO:0000256" key="3">
    <source>
        <dbReference type="ARBA" id="ARBA00022692"/>
    </source>
</evidence>
<feature type="transmembrane region" description="Helical" evidence="7">
    <location>
        <begin position="144"/>
        <end position="169"/>
    </location>
</feature>
<feature type="transmembrane region" description="Helical" evidence="7">
    <location>
        <begin position="414"/>
        <end position="433"/>
    </location>
</feature>
<dbReference type="InterPro" id="IPR036259">
    <property type="entry name" value="MFS_trans_sf"/>
</dbReference>
<dbReference type="PROSITE" id="PS50850">
    <property type="entry name" value="MFS"/>
    <property type="match status" value="1"/>
</dbReference>
<dbReference type="Proteomes" id="UP001408356">
    <property type="component" value="Unassembled WGS sequence"/>
</dbReference>